<dbReference type="PANTHER" id="PTHR43330">
    <property type="entry name" value="METHIONINE AMINOPEPTIDASE"/>
    <property type="match status" value="1"/>
</dbReference>
<protein>
    <recommendedName>
        <fullName evidence="10">Methionine aminopeptidase</fullName>
        <ecNumber evidence="10">3.4.11.18</ecNumber>
    </recommendedName>
</protein>
<dbReference type="GO" id="GO:0005829">
    <property type="term" value="C:cytosol"/>
    <property type="evidence" value="ECO:0007669"/>
    <property type="project" value="TreeGrafter"/>
</dbReference>
<accession>A0A6P6Y9W6</accession>
<comment type="function">
    <text evidence="8 10">Cotranslationally removes the N-terminal methionine from nascent proteins. The N-terminal methionine is often cleaved when the second residue in the primary sequence is small and uncharged (Met-Ala-, Cys, Gly, Pro, Ser, Thr, or Val).</text>
</comment>
<evidence type="ECO:0000256" key="6">
    <source>
        <dbReference type="ARBA" id="ARBA00022801"/>
    </source>
</evidence>
<evidence type="ECO:0000256" key="9">
    <source>
        <dbReference type="PROSITE-ProRule" id="PRU01357"/>
    </source>
</evidence>
<comment type="catalytic activity">
    <reaction evidence="8 10">
        <text>Release of N-terminal amino acids, preferentially methionine, from peptides and arylamides.</text>
        <dbReference type="EC" id="3.4.11.18"/>
    </reaction>
</comment>
<dbReference type="PROSITE" id="PS52013">
    <property type="entry name" value="ZF_C6H2"/>
    <property type="match status" value="1"/>
</dbReference>
<feature type="binding site" evidence="8">
    <location>
        <position position="300"/>
    </location>
    <ligand>
        <name>Zn(2+)</name>
        <dbReference type="ChEBI" id="CHEBI:29105"/>
        <label>4</label>
        <note>catalytic</note>
    </ligand>
</feature>
<keyword evidence="7" id="KW-0862">Zinc</keyword>
<evidence type="ECO:0000256" key="5">
    <source>
        <dbReference type="ARBA" id="ARBA00022771"/>
    </source>
</evidence>
<proteinExistence type="inferred from homology"/>
<dbReference type="Gene3D" id="3.90.230.10">
    <property type="entry name" value="Creatinase/methionine aminopeptidase superfamily"/>
    <property type="match status" value="1"/>
</dbReference>
<dbReference type="InterPro" id="IPR001714">
    <property type="entry name" value="Pept_M24_MAP"/>
</dbReference>
<dbReference type="GO" id="GO:0070006">
    <property type="term" value="F:metalloaminopeptidase activity"/>
    <property type="evidence" value="ECO:0007669"/>
    <property type="project" value="UniProtKB-UniRule"/>
</dbReference>
<feature type="binding site" evidence="8">
    <location>
        <position position="209"/>
    </location>
    <ligand>
        <name>a protein</name>
        <dbReference type="ChEBI" id="CHEBI:16541"/>
    </ligand>
    <ligandPart>
        <name>N-terminal L-methionine residue</name>
        <dbReference type="ChEBI" id="CHEBI:64731"/>
    </ligandPart>
</feature>
<dbReference type="HAMAP" id="MF_01974">
    <property type="entry name" value="MetAP_1"/>
    <property type="match status" value="1"/>
</dbReference>
<feature type="binding site" evidence="8">
    <location>
        <position position="307"/>
    </location>
    <ligand>
        <name>a protein</name>
        <dbReference type="ChEBI" id="CHEBI:16541"/>
    </ligand>
    <ligandPart>
        <name>N-terminal L-methionine residue</name>
        <dbReference type="ChEBI" id="CHEBI:64731"/>
    </ligandPart>
</feature>
<evidence type="ECO:0000256" key="1">
    <source>
        <dbReference type="ARBA" id="ARBA00022438"/>
    </source>
</evidence>
<dbReference type="InterPro" id="IPR002467">
    <property type="entry name" value="Pept_M24A_MAP1"/>
</dbReference>
<evidence type="ECO:0000256" key="7">
    <source>
        <dbReference type="ARBA" id="ARBA00022833"/>
    </source>
</evidence>
<keyword evidence="1 8" id="KW-0031">Aminopeptidase</keyword>
<dbReference type="InterPro" id="IPR031615">
    <property type="entry name" value="Zfn-C6H2"/>
</dbReference>
<keyword evidence="3 8" id="KW-0645">Protease</keyword>
<evidence type="ECO:0000256" key="4">
    <source>
        <dbReference type="ARBA" id="ARBA00022723"/>
    </source>
</evidence>
<feature type="domain" description="C6H2-type" evidence="11">
    <location>
        <begin position="4"/>
        <end position="57"/>
    </location>
</feature>
<gene>
    <name evidence="13" type="primary">LOC113796138</name>
</gene>
<comment type="cofactor">
    <cofactor evidence="8">
        <name>Zn(2+)</name>
        <dbReference type="ChEBI" id="CHEBI:29105"/>
    </cofactor>
    <cofactor evidence="8">
        <name>Co(2+)</name>
        <dbReference type="ChEBI" id="CHEBI:48828"/>
    </cofactor>
    <cofactor evidence="8">
        <name>Mn(2+)</name>
        <dbReference type="ChEBI" id="CHEBI:29035"/>
    </cofactor>
    <cofactor evidence="8">
        <name>Fe(2+)</name>
        <dbReference type="ChEBI" id="CHEBI:29033"/>
    </cofactor>
    <text evidence="8">Binds 2 divalent metal cations per subunit. Has a high-affinity and a low affinity metal-binding site. The true nature of the physiological cofactor is under debate. The enzyme is active with zinc, cobalt, manganese or divalent iron ions. Has high activity with zinc; zinc cofactor is transferred into the active site region by the ZNG1 zinc chaperone.</text>
</comment>
<evidence type="ECO:0000256" key="3">
    <source>
        <dbReference type="ARBA" id="ARBA00022670"/>
    </source>
</evidence>
<evidence type="ECO:0000256" key="10">
    <source>
        <dbReference type="RuleBase" id="RU003653"/>
    </source>
</evidence>
<comment type="subunit">
    <text evidence="8">Associates with the 60S ribosomal subunit of the 80S translational complex.</text>
</comment>
<keyword evidence="2 8" id="KW-0963">Cytoplasm</keyword>
<keyword evidence="5 9" id="KW-0863">Zinc-finger</keyword>
<dbReference type="NCBIfam" id="TIGR00500">
    <property type="entry name" value="met_pdase_I"/>
    <property type="match status" value="1"/>
</dbReference>
<feature type="binding site" evidence="8">
    <location>
        <position position="364"/>
    </location>
    <ligand>
        <name>Zn(2+)</name>
        <dbReference type="ChEBI" id="CHEBI:29105"/>
        <label>3</label>
    </ligand>
</feature>
<keyword evidence="12" id="KW-1185">Reference proteome</keyword>
<evidence type="ECO:0000313" key="12">
    <source>
        <dbReference type="Proteomes" id="UP000515146"/>
    </source>
</evidence>
<comment type="similarity">
    <text evidence="8 9">Belongs to the peptidase M24A family. Methionine aminopeptidase type 1 subfamily.</text>
</comment>
<comment type="cofactor">
    <cofactor evidence="10">
        <name>Co(2+)</name>
        <dbReference type="ChEBI" id="CHEBI:48828"/>
    </cofactor>
    <cofactor evidence="10">
        <name>Zn(2+)</name>
        <dbReference type="ChEBI" id="CHEBI:29105"/>
    </cofactor>
    <cofactor evidence="10">
        <name>Mn(2+)</name>
        <dbReference type="ChEBI" id="CHEBI:29035"/>
    </cofactor>
    <cofactor evidence="10">
        <name>Fe(2+)</name>
        <dbReference type="ChEBI" id="CHEBI:29033"/>
    </cofactor>
    <text evidence="10">Binds 2 divalent metal cations per subunit. Has a high-affinity and a low affinity metal-binding site. The true nature of the physiological cofactor is under debate. The enzyme is active with cobalt, zinc, manganese or divalent iron ions.</text>
</comment>
<dbReference type="InterPro" id="IPR036005">
    <property type="entry name" value="Creatinase/aminopeptidase-like"/>
</dbReference>
<dbReference type="CDD" id="cd01086">
    <property type="entry name" value="MetAP1"/>
    <property type="match status" value="1"/>
</dbReference>
<dbReference type="OrthoDB" id="3209743at2759"/>
<evidence type="ECO:0000256" key="2">
    <source>
        <dbReference type="ARBA" id="ARBA00022490"/>
    </source>
</evidence>
<dbReference type="EC" id="3.4.11.18" evidence="10"/>
<organism evidence="12 13">
    <name type="scientific">Dermatophagoides pteronyssinus</name>
    <name type="common">European house dust mite</name>
    <dbReference type="NCBI Taxonomy" id="6956"/>
    <lineage>
        <taxon>Eukaryota</taxon>
        <taxon>Metazoa</taxon>
        <taxon>Ecdysozoa</taxon>
        <taxon>Arthropoda</taxon>
        <taxon>Chelicerata</taxon>
        <taxon>Arachnida</taxon>
        <taxon>Acari</taxon>
        <taxon>Acariformes</taxon>
        <taxon>Sarcoptiformes</taxon>
        <taxon>Astigmata</taxon>
        <taxon>Psoroptidia</taxon>
        <taxon>Analgoidea</taxon>
        <taxon>Pyroglyphidae</taxon>
        <taxon>Dermatophagoidinae</taxon>
        <taxon>Dermatophagoides</taxon>
    </lineage>
</organism>
<evidence type="ECO:0000259" key="11">
    <source>
        <dbReference type="PROSITE" id="PS52013"/>
    </source>
</evidence>
<dbReference type="Pfam" id="PF15801">
    <property type="entry name" value="zf-C6H2"/>
    <property type="match status" value="1"/>
</dbReference>
<comment type="subcellular location">
    <subcellularLocation>
        <location evidence="8">Cytoplasm</location>
    </subcellularLocation>
</comment>
<dbReference type="InterPro" id="IPR000994">
    <property type="entry name" value="Pept_M24"/>
</dbReference>
<evidence type="ECO:0000256" key="8">
    <source>
        <dbReference type="HAMAP-Rule" id="MF_03174"/>
    </source>
</evidence>
<feature type="binding site" evidence="8">
    <location>
        <position position="237"/>
    </location>
    <ligand>
        <name>Zn(2+)</name>
        <dbReference type="ChEBI" id="CHEBI:29105"/>
        <label>4</label>
        <note>catalytic</note>
    </ligand>
</feature>
<dbReference type="GO" id="GO:0006508">
    <property type="term" value="P:proteolysis"/>
    <property type="evidence" value="ECO:0007669"/>
    <property type="project" value="UniProtKB-KW"/>
</dbReference>
<dbReference type="InParanoid" id="A0A6P6Y9W6"/>
<dbReference type="SUPFAM" id="SSF55920">
    <property type="entry name" value="Creatinase/aminopeptidase"/>
    <property type="match status" value="1"/>
</dbReference>
<evidence type="ECO:0000313" key="13">
    <source>
        <dbReference type="RefSeq" id="XP_027202177.1"/>
    </source>
</evidence>
<dbReference type="AlphaFoldDB" id="A0A6P6Y9W6"/>
<feature type="binding site" evidence="8">
    <location>
        <position position="333"/>
    </location>
    <ligand>
        <name>Zn(2+)</name>
        <dbReference type="ChEBI" id="CHEBI:29105"/>
        <label>4</label>
        <note>catalytic</note>
    </ligand>
</feature>
<name>A0A6P6Y9W6_DERPT</name>
<sequence>MNSSKPCSGCKSETNSFFNCPICFIKKDCSIVFCSQQCFSDNWNKHKTEHNEGDSEQDQSATNQEINKFNENDVSTWHSFSLLKEFIRKPYNFTGKLRPWPRTRLIHYKPTIEIPNYVLTGNNREEQISMRRPIKRYNSEEISRIREACALGRKALDLAHKFAKIGVTTEEIDYIVYTFIVSNGGYPSPLKYYGFPRACCTSVNEVVCHGIPDSRPLRDGDIVNIDITVYYQRMHGDLNETFLVGEVSEAAKKLVRATYEALKMVIPICKPNQKYGIIGKTIQPHLNKQGYSVVQEYTGHGIGDVFHTKPYVAHTTHGNGSEVMHEGHVFTIEPMVNEGKKTITHWPDDWTAVTSDGSLSAQFEHQLLITANGCEVLTERLPDSPALRCLD</sequence>
<feature type="binding site" evidence="8">
    <location>
        <position position="226"/>
    </location>
    <ligand>
        <name>Zn(2+)</name>
        <dbReference type="ChEBI" id="CHEBI:29105"/>
        <label>3</label>
    </ligand>
</feature>
<dbReference type="PANTHER" id="PTHR43330:SF7">
    <property type="entry name" value="METHIONINE AMINOPEPTIDASE 1"/>
    <property type="match status" value="1"/>
</dbReference>
<dbReference type="GO" id="GO:0004239">
    <property type="term" value="F:initiator methionyl aminopeptidase activity"/>
    <property type="evidence" value="ECO:0007669"/>
    <property type="project" value="UniProtKB-UniRule"/>
</dbReference>
<reference evidence="13" key="1">
    <citation type="submission" date="2025-08" db="UniProtKB">
        <authorList>
            <consortium name="RefSeq"/>
        </authorList>
    </citation>
    <scope>IDENTIFICATION</scope>
    <source>
        <strain evidence="13">Airmid</strain>
    </source>
</reference>
<dbReference type="KEGG" id="dpte:113796138"/>
<keyword evidence="6 8" id="KW-0378">Hydrolase</keyword>
<dbReference type="PRINTS" id="PR00599">
    <property type="entry name" value="MAPEPTIDASE"/>
</dbReference>
<keyword evidence="4 8" id="KW-0479">Metal-binding</keyword>
<dbReference type="GO" id="GO:0008270">
    <property type="term" value="F:zinc ion binding"/>
    <property type="evidence" value="ECO:0007669"/>
    <property type="project" value="UniProtKB-KW"/>
</dbReference>
<dbReference type="RefSeq" id="XP_027202177.1">
    <property type="nucleotide sequence ID" value="XM_027346376.1"/>
</dbReference>
<dbReference type="Proteomes" id="UP000515146">
    <property type="component" value="Unplaced"/>
</dbReference>
<dbReference type="Pfam" id="PF00557">
    <property type="entry name" value="Peptidase_M24"/>
    <property type="match status" value="1"/>
</dbReference>
<feature type="binding site" evidence="8">
    <location>
        <position position="364"/>
    </location>
    <ligand>
        <name>Zn(2+)</name>
        <dbReference type="ChEBI" id="CHEBI:29105"/>
        <label>4</label>
        <note>catalytic</note>
    </ligand>
</feature>
<feature type="binding site" evidence="8">
    <location>
        <position position="237"/>
    </location>
    <ligand>
        <name>Zn(2+)</name>
        <dbReference type="ChEBI" id="CHEBI:29105"/>
        <label>3</label>
    </ligand>
</feature>